<name>L8PGL4_STRVR</name>
<protein>
    <submittedName>
        <fullName evidence="1">Putative Integral membrane export protein</fullName>
    </submittedName>
</protein>
<dbReference type="Proteomes" id="UP000011205">
    <property type="component" value="Unassembled WGS sequence"/>
</dbReference>
<evidence type="ECO:0000313" key="2">
    <source>
        <dbReference type="Proteomes" id="UP000011205"/>
    </source>
</evidence>
<comment type="caution">
    <text evidence="1">The sequence shown here is derived from an EMBL/GenBank/DDBJ whole genome shotgun (WGS) entry which is preliminary data.</text>
</comment>
<organism evidence="1 2">
    <name type="scientific">Streptomyces viridochromogenes Tue57</name>
    <dbReference type="NCBI Taxonomy" id="1160705"/>
    <lineage>
        <taxon>Bacteria</taxon>
        <taxon>Bacillati</taxon>
        <taxon>Actinomycetota</taxon>
        <taxon>Actinomycetes</taxon>
        <taxon>Kitasatosporales</taxon>
        <taxon>Streptomycetaceae</taxon>
        <taxon>Streptomyces</taxon>
    </lineage>
</organism>
<dbReference type="EMBL" id="AMLP01000077">
    <property type="protein sequence ID" value="ELS56691.1"/>
    <property type="molecule type" value="Genomic_DNA"/>
</dbReference>
<dbReference type="AlphaFoldDB" id="L8PGL4"/>
<gene>
    <name evidence="1" type="ORF">STVIR_2344</name>
</gene>
<reference evidence="1 2" key="1">
    <citation type="journal article" date="2013" name="Genome Announc.">
        <title>Draft Genome Sequence of Streptomyces viridochromogenes Strain Tu57, Producer of Avilamycin.</title>
        <authorList>
            <person name="Gruning B.A."/>
            <person name="Erxleben A."/>
            <person name="Hahnlein A."/>
            <person name="Gunther S."/>
        </authorList>
    </citation>
    <scope>NUCLEOTIDE SEQUENCE [LARGE SCALE GENOMIC DNA]</scope>
    <source>
        <strain evidence="1 2">Tue57</strain>
    </source>
</reference>
<sequence length="30" mass="3526">MDTPACEGCHERAPRDGVLWIFDREQSFMK</sequence>
<proteinExistence type="predicted"/>
<accession>L8PGL4</accession>
<evidence type="ECO:0000313" key="1">
    <source>
        <dbReference type="EMBL" id="ELS56691.1"/>
    </source>
</evidence>